<evidence type="ECO:0000313" key="2">
    <source>
        <dbReference type="EMBL" id="BFD45509.1"/>
    </source>
</evidence>
<proteinExistence type="predicted"/>
<protein>
    <recommendedName>
        <fullName evidence="3">Pilus formation protein N-terminal domain-containing protein</fullName>
    </recommendedName>
</protein>
<evidence type="ECO:0008006" key="3">
    <source>
        <dbReference type="Google" id="ProtNLM"/>
    </source>
</evidence>
<dbReference type="AlphaFoldDB" id="A0AAT9G6S3"/>
<gene>
    <name evidence="2" type="ORF">DMENIID0002_01550</name>
</gene>
<feature type="chain" id="PRO_5043523872" description="Pilus formation protein N-terminal domain-containing protein" evidence="1">
    <location>
        <begin position="25"/>
        <end position="140"/>
    </location>
</feature>
<dbReference type="EMBL" id="AP029170">
    <property type="protein sequence ID" value="BFD45509.1"/>
    <property type="molecule type" value="Genomic_DNA"/>
</dbReference>
<sequence>MKKLQKLYLTVMLMLSLFASEARAIGYPIIEDAILELQIAKSGPTRITIVGEKILDIFVHPQEAVEAVIHSSGCLVVLPQAGADGVFITIFGDNETVQDLSLRFTKKSPSPVRLIKFNLDNELSNTKERINNEKKLPNNQ</sequence>
<name>A0AAT9G6S3_9RICK</name>
<feature type="signal peptide" evidence="1">
    <location>
        <begin position="1"/>
        <end position="24"/>
    </location>
</feature>
<reference evidence="2" key="1">
    <citation type="submission" date="2024-01" db="EMBL/GenBank/DDBJ databases">
        <title>Sequencing the genomes of a sandfly, Sergentomyia squamirostris, and its two endosymbionts.</title>
        <authorList>
            <person name="Itokawa K."/>
            <person name="Sanjoba C."/>
        </authorList>
    </citation>
    <scope>NUCLEOTIDE SEQUENCE</scope>
    <source>
        <strain evidence="2">RiSSQ</strain>
    </source>
</reference>
<keyword evidence="1" id="KW-0732">Signal</keyword>
<organism evidence="2">
    <name type="scientific">Candidatus Tisiphia endosymbiont of Sergentomyia squamirostris</name>
    <dbReference type="NCBI Taxonomy" id="3113639"/>
    <lineage>
        <taxon>Bacteria</taxon>
        <taxon>Pseudomonadati</taxon>
        <taxon>Pseudomonadota</taxon>
        <taxon>Alphaproteobacteria</taxon>
        <taxon>Rickettsiales</taxon>
        <taxon>Rickettsiaceae</taxon>
        <taxon>Rickettsieae</taxon>
        <taxon>Candidatus Tisiphia</taxon>
    </lineage>
</organism>
<evidence type="ECO:0000256" key="1">
    <source>
        <dbReference type="SAM" id="SignalP"/>
    </source>
</evidence>
<accession>A0AAT9G6S3</accession>